<accession>A0AAD8LTB4</accession>
<evidence type="ECO:0000256" key="2">
    <source>
        <dbReference type="ARBA" id="ARBA00008985"/>
    </source>
</evidence>
<name>A0AAD8LTB4_ACIOX</name>
<reference evidence="10" key="1">
    <citation type="submission" date="2022-02" db="EMBL/GenBank/DDBJ databases">
        <title>Atlantic sturgeon de novo genome assembly.</title>
        <authorList>
            <person name="Stock M."/>
            <person name="Klopp C."/>
            <person name="Guiguen Y."/>
            <person name="Cabau C."/>
            <person name="Parinello H."/>
            <person name="Santidrian Yebra-Pimentel E."/>
            <person name="Kuhl H."/>
            <person name="Dirks R.P."/>
            <person name="Guessner J."/>
            <person name="Wuertz S."/>
            <person name="Du K."/>
            <person name="Schartl M."/>
        </authorList>
    </citation>
    <scope>NUCLEOTIDE SEQUENCE</scope>
    <source>
        <strain evidence="10">STURGEONOMICS-FGT-2020</strain>
        <tissue evidence="10">Whole blood</tissue>
    </source>
</reference>
<sequence length="204" mass="23707">MNNLNAGAADDYQSGTPSREDCIYTSCYCEENVWKLCEHIMIQKQFHLEEVYAVFISNDRKMVPIWKQKSNSGDEPVLWDYHVILLHVPSRGQNVIYDLDTVLPFPCPFDTYTKDALRSDDFIKSIYRRKLRVIPADIYLKTFASDRSHMKDNSGEWRMPPPPYPCIETAESKMNINSFISMDPKVGWGEVNTLTEFVQRFGMT</sequence>
<proteinExistence type="inferred from homology"/>
<evidence type="ECO:0000259" key="9">
    <source>
        <dbReference type="Pfam" id="PF09764"/>
    </source>
</evidence>
<evidence type="ECO:0000256" key="3">
    <source>
        <dbReference type="ARBA" id="ARBA00011245"/>
    </source>
</evidence>
<gene>
    <name evidence="10" type="primary">WDYHV1</name>
    <name evidence="10" type="ORF">AOXY_G3432</name>
</gene>
<comment type="similarity">
    <text evidence="2 8">Belongs to the NTAQ1 family.</text>
</comment>
<evidence type="ECO:0000256" key="1">
    <source>
        <dbReference type="ARBA" id="ARBA00002022"/>
    </source>
</evidence>
<dbReference type="GO" id="GO:0005634">
    <property type="term" value="C:nucleus"/>
    <property type="evidence" value="ECO:0007669"/>
    <property type="project" value="TreeGrafter"/>
</dbReference>
<comment type="subunit">
    <text evidence="3 8">Monomer.</text>
</comment>
<evidence type="ECO:0000313" key="11">
    <source>
        <dbReference type="Proteomes" id="UP001230051"/>
    </source>
</evidence>
<dbReference type="PANTHER" id="PTHR13035:SF0">
    <property type="entry name" value="PROTEIN N-TERMINAL GLUTAMINE AMIDOHYDROLASE"/>
    <property type="match status" value="1"/>
</dbReference>
<dbReference type="Proteomes" id="UP001230051">
    <property type="component" value="Unassembled WGS sequence"/>
</dbReference>
<dbReference type="Gene3D" id="3.10.620.10">
    <property type="entry name" value="Protein N-terminal glutamine amidohydrolase, alpha beta roll"/>
    <property type="match status" value="1"/>
</dbReference>
<comment type="catalytic activity">
    <reaction evidence="7 8">
        <text>N-terminal L-glutaminyl-[protein] + H2O = N-terminal L-glutamyl-[protein] + NH4(+)</text>
        <dbReference type="Rhea" id="RHEA:50680"/>
        <dbReference type="Rhea" id="RHEA-COMP:12668"/>
        <dbReference type="Rhea" id="RHEA-COMP:12777"/>
        <dbReference type="ChEBI" id="CHEBI:15377"/>
        <dbReference type="ChEBI" id="CHEBI:28938"/>
        <dbReference type="ChEBI" id="CHEBI:64721"/>
        <dbReference type="ChEBI" id="CHEBI:64722"/>
        <dbReference type="EC" id="3.5.1.122"/>
    </reaction>
</comment>
<dbReference type="EC" id="3.5.1.122" evidence="4 8"/>
<dbReference type="InterPro" id="IPR023128">
    <property type="entry name" value="Prot_N_Gln_amidohydro_ab_roll"/>
</dbReference>
<dbReference type="AlphaFoldDB" id="A0AAD8LTB4"/>
<evidence type="ECO:0000313" key="10">
    <source>
        <dbReference type="EMBL" id="KAK1173339.1"/>
    </source>
</evidence>
<evidence type="ECO:0000256" key="5">
    <source>
        <dbReference type="ARBA" id="ARBA00021247"/>
    </source>
</evidence>
<evidence type="ECO:0000256" key="7">
    <source>
        <dbReference type="ARBA" id="ARBA00048768"/>
    </source>
</evidence>
<dbReference type="InterPro" id="IPR039733">
    <property type="entry name" value="NTAQ1"/>
</dbReference>
<dbReference type="EMBL" id="JAGXEW010000003">
    <property type="protein sequence ID" value="KAK1173339.1"/>
    <property type="molecule type" value="Genomic_DNA"/>
</dbReference>
<dbReference type="GO" id="GO:0070773">
    <property type="term" value="F:protein-N-terminal glutamine amidohydrolase activity"/>
    <property type="evidence" value="ECO:0007669"/>
    <property type="project" value="UniProtKB-UniRule"/>
</dbReference>
<dbReference type="InterPro" id="IPR037132">
    <property type="entry name" value="N_Gln_amidohydro_ab_roll_sf"/>
</dbReference>
<dbReference type="Pfam" id="PF09764">
    <property type="entry name" value="Nt_Gln_amidase"/>
    <property type="match status" value="1"/>
</dbReference>
<comment type="caution">
    <text evidence="10">The sequence shown here is derived from an EMBL/GenBank/DDBJ whole genome shotgun (WGS) entry which is preliminary data.</text>
</comment>
<dbReference type="PANTHER" id="PTHR13035">
    <property type="entry name" value="PROTEIN N-TERMINAL GLUTAMINE AMIDOHYDROLASE"/>
    <property type="match status" value="1"/>
</dbReference>
<dbReference type="GO" id="GO:0008418">
    <property type="term" value="F:protein-N-terminal asparagine amidohydrolase activity"/>
    <property type="evidence" value="ECO:0007669"/>
    <property type="project" value="UniProtKB-UniRule"/>
</dbReference>
<comment type="function">
    <text evidence="1">Mediates the side-chain deamidation of N-terminal glutamine residues to glutamate, an important step in N-end rule pathway of protein degradation. Conversion of the resulting N-terminal glutamine to glutamate renders the protein susceptible to arginylation, polyubiquitination and degradation as specified by the N-end rule. Does not act on substrates with internal or C-terminal glutamine and does not act on non-glutamine residues in any position. Does not deaminate acetylated N-terminal glutamine. With the exception of proline, all tested second-position residues on substrate peptides do not greatly influence the activity. In contrast, a proline at position 2, virtually abolishes deamidation of N-terminal glutamine.</text>
</comment>
<keyword evidence="6 8" id="KW-0378">Hydrolase</keyword>
<dbReference type="FunFam" id="3.10.620.10:FF:000001">
    <property type="entry name" value="Blast:Protein N-terminal glutamine amidohydrolase"/>
    <property type="match status" value="1"/>
</dbReference>
<dbReference type="GO" id="GO:0005829">
    <property type="term" value="C:cytosol"/>
    <property type="evidence" value="ECO:0007669"/>
    <property type="project" value="TreeGrafter"/>
</dbReference>
<organism evidence="10 11">
    <name type="scientific">Acipenser oxyrinchus oxyrinchus</name>
    <dbReference type="NCBI Taxonomy" id="40147"/>
    <lineage>
        <taxon>Eukaryota</taxon>
        <taxon>Metazoa</taxon>
        <taxon>Chordata</taxon>
        <taxon>Craniata</taxon>
        <taxon>Vertebrata</taxon>
        <taxon>Euteleostomi</taxon>
        <taxon>Actinopterygii</taxon>
        <taxon>Chondrostei</taxon>
        <taxon>Acipenseriformes</taxon>
        <taxon>Acipenseridae</taxon>
        <taxon>Acipenser</taxon>
    </lineage>
</organism>
<protein>
    <recommendedName>
        <fullName evidence="5 8">Protein N-terminal glutamine amidohydrolase</fullName>
        <ecNumber evidence="4 8">3.5.1.122</ecNumber>
    </recommendedName>
    <alternativeName>
        <fullName evidence="8">Protein NH2-terminal glutamine deamidase</fullName>
    </alternativeName>
</protein>
<evidence type="ECO:0000256" key="8">
    <source>
        <dbReference type="RuleBase" id="RU367082"/>
    </source>
</evidence>
<evidence type="ECO:0000256" key="4">
    <source>
        <dbReference type="ARBA" id="ARBA00012718"/>
    </source>
</evidence>
<keyword evidence="11" id="KW-1185">Reference proteome</keyword>
<feature type="domain" description="Protein N-terminal glutamine amidohydrolase alpha beta roll" evidence="9">
    <location>
        <begin position="24"/>
        <end position="201"/>
    </location>
</feature>
<evidence type="ECO:0000256" key="6">
    <source>
        <dbReference type="ARBA" id="ARBA00022801"/>
    </source>
</evidence>